<evidence type="ECO:0000313" key="2">
    <source>
        <dbReference type="Proteomes" id="UP001209540"/>
    </source>
</evidence>
<dbReference type="Proteomes" id="UP001209540">
    <property type="component" value="Unassembled WGS sequence"/>
</dbReference>
<comment type="caution">
    <text evidence="1">The sequence shown here is derived from an EMBL/GenBank/DDBJ whole genome shotgun (WGS) entry which is preliminary data.</text>
</comment>
<proteinExistence type="predicted"/>
<keyword evidence="2" id="KW-1185">Reference proteome</keyword>
<evidence type="ECO:0000313" key="1">
    <source>
        <dbReference type="EMBL" id="KAI9266514.1"/>
    </source>
</evidence>
<reference evidence="1" key="2">
    <citation type="submission" date="2023-02" db="EMBL/GenBank/DDBJ databases">
        <authorList>
            <consortium name="DOE Joint Genome Institute"/>
            <person name="Mondo S.J."/>
            <person name="Chang Y."/>
            <person name="Wang Y."/>
            <person name="Ahrendt S."/>
            <person name="Andreopoulos W."/>
            <person name="Barry K."/>
            <person name="Beard J."/>
            <person name="Benny G.L."/>
            <person name="Blankenship S."/>
            <person name="Bonito G."/>
            <person name="Cuomo C."/>
            <person name="Desiro A."/>
            <person name="Gervers K.A."/>
            <person name="Hundley H."/>
            <person name="Kuo A."/>
            <person name="LaButti K."/>
            <person name="Lang B.F."/>
            <person name="Lipzen A."/>
            <person name="O'Donnell K."/>
            <person name="Pangilinan J."/>
            <person name="Reynolds N."/>
            <person name="Sandor L."/>
            <person name="Smith M.W."/>
            <person name="Tsang A."/>
            <person name="Grigoriev I.V."/>
            <person name="Stajich J.E."/>
            <person name="Spatafora J.W."/>
        </authorList>
    </citation>
    <scope>NUCLEOTIDE SEQUENCE</scope>
    <source>
        <strain evidence="1">RSA 2281</strain>
    </source>
</reference>
<accession>A0AAD5PF42</accession>
<evidence type="ECO:0008006" key="3">
    <source>
        <dbReference type="Google" id="ProtNLM"/>
    </source>
</evidence>
<gene>
    <name evidence="1" type="ORF">BDA99DRAFT_24026</name>
</gene>
<dbReference type="EMBL" id="JAIXMP010000010">
    <property type="protein sequence ID" value="KAI9266514.1"/>
    <property type="molecule type" value="Genomic_DNA"/>
</dbReference>
<sequence>MKGRGTGTGTKAAALIKPYLKKLVLQTHPDFFHGDPIKGKRNATSLQQLYTILNPLLKNEPLTTKSQSTFQWTKNNEQSVQLEFYAKKARKTPIVSTFEHAPNEWQTVASLFSLCKKLDIDVAPSDIQAVQDMIQKKEQETTPHRHRRGRLSLREEFARALHKQSSTITKDTSTTSSPWTPNRILGNKSLIFGPQIDKSMVAKQWCEFMSKLEPERWWGIMPALVVSSENDAQNLSSSEQGRGILVFSSDMGYDDFVIPFFTSFLYIIIEMKTYLEKNLDIKRQERVSMMS</sequence>
<dbReference type="AlphaFoldDB" id="A0AAD5PF42"/>
<protein>
    <recommendedName>
        <fullName evidence="3">DUF4460 domain-containing protein</fullName>
    </recommendedName>
</protein>
<organism evidence="1 2">
    <name type="scientific">Phascolomyces articulosus</name>
    <dbReference type="NCBI Taxonomy" id="60185"/>
    <lineage>
        <taxon>Eukaryota</taxon>
        <taxon>Fungi</taxon>
        <taxon>Fungi incertae sedis</taxon>
        <taxon>Mucoromycota</taxon>
        <taxon>Mucoromycotina</taxon>
        <taxon>Mucoromycetes</taxon>
        <taxon>Mucorales</taxon>
        <taxon>Lichtheimiaceae</taxon>
        <taxon>Phascolomyces</taxon>
    </lineage>
</organism>
<reference evidence="1" key="1">
    <citation type="journal article" date="2022" name="IScience">
        <title>Evolution of zygomycete secretomes and the origins of terrestrial fungal ecologies.</title>
        <authorList>
            <person name="Chang Y."/>
            <person name="Wang Y."/>
            <person name="Mondo S."/>
            <person name="Ahrendt S."/>
            <person name="Andreopoulos W."/>
            <person name="Barry K."/>
            <person name="Beard J."/>
            <person name="Benny G.L."/>
            <person name="Blankenship S."/>
            <person name="Bonito G."/>
            <person name="Cuomo C."/>
            <person name="Desiro A."/>
            <person name="Gervers K.A."/>
            <person name="Hundley H."/>
            <person name="Kuo A."/>
            <person name="LaButti K."/>
            <person name="Lang B.F."/>
            <person name="Lipzen A."/>
            <person name="O'Donnell K."/>
            <person name="Pangilinan J."/>
            <person name="Reynolds N."/>
            <person name="Sandor L."/>
            <person name="Smith M.E."/>
            <person name="Tsang A."/>
            <person name="Grigoriev I.V."/>
            <person name="Stajich J.E."/>
            <person name="Spatafora J.W."/>
        </authorList>
    </citation>
    <scope>NUCLEOTIDE SEQUENCE</scope>
    <source>
        <strain evidence="1">RSA 2281</strain>
    </source>
</reference>
<name>A0AAD5PF42_9FUNG</name>